<evidence type="ECO:0000313" key="2">
    <source>
        <dbReference type="Proteomes" id="UP000799324"/>
    </source>
</evidence>
<evidence type="ECO:0000313" key="1">
    <source>
        <dbReference type="EMBL" id="KAF2654830.1"/>
    </source>
</evidence>
<dbReference type="OrthoDB" id="3793483at2759"/>
<organism evidence="1 2">
    <name type="scientific">Lophiostoma macrostomum CBS 122681</name>
    <dbReference type="NCBI Taxonomy" id="1314788"/>
    <lineage>
        <taxon>Eukaryota</taxon>
        <taxon>Fungi</taxon>
        <taxon>Dikarya</taxon>
        <taxon>Ascomycota</taxon>
        <taxon>Pezizomycotina</taxon>
        <taxon>Dothideomycetes</taxon>
        <taxon>Pleosporomycetidae</taxon>
        <taxon>Pleosporales</taxon>
        <taxon>Lophiostomataceae</taxon>
        <taxon>Lophiostoma</taxon>
    </lineage>
</organism>
<dbReference type="EMBL" id="MU004358">
    <property type="protein sequence ID" value="KAF2654830.1"/>
    <property type="molecule type" value="Genomic_DNA"/>
</dbReference>
<keyword evidence="2" id="KW-1185">Reference proteome</keyword>
<dbReference type="Proteomes" id="UP000799324">
    <property type="component" value="Unassembled WGS sequence"/>
</dbReference>
<accession>A0A6A6T4X3</accession>
<name>A0A6A6T4X3_9PLEO</name>
<evidence type="ECO:0008006" key="3">
    <source>
        <dbReference type="Google" id="ProtNLM"/>
    </source>
</evidence>
<reference evidence="1" key="1">
    <citation type="journal article" date="2020" name="Stud. Mycol.">
        <title>101 Dothideomycetes genomes: a test case for predicting lifestyles and emergence of pathogens.</title>
        <authorList>
            <person name="Haridas S."/>
            <person name="Albert R."/>
            <person name="Binder M."/>
            <person name="Bloem J."/>
            <person name="Labutti K."/>
            <person name="Salamov A."/>
            <person name="Andreopoulos B."/>
            <person name="Baker S."/>
            <person name="Barry K."/>
            <person name="Bills G."/>
            <person name="Bluhm B."/>
            <person name="Cannon C."/>
            <person name="Castanera R."/>
            <person name="Culley D."/>
            <person name="Daum C."/>
            <person name="Ezra D."/>
            <person name="Gonzalez J."/>
            <person name="Henrissat B."/>
            <person name="Kuo A."/>
            <person name="Liang C."/>
            <person name="Lipzen A."/>
            <person name="Lutzoni F."/>
            <person name="Magnuson J."/>
            <person name="Mondo S."/>
            <person name="Nolan M."/>
            <person name="Ohm R."/>
            <person name="Pangilinan J."/>
            <person name="Park H.-J."/>
            <person name="Ramirez L."/>
            <person name="Alfaro M."/>
            <person name="Sun H."/>
            <person name="Tritt A."/>
            <person name="Yoshinaga Y."/>
            <person name="Zwiers L.-H."/>
            <person name="Turgeon B."/>
            <person name="Goodwin S."/>
            <person name="Spatafora J."/>
            <person name="Crous P."/>
            <person name="Grigoriev I."/>
        </authorList>
    </citation>
    <scope>NUCLEOTIDE SEQUENCE</scope>
    <source>
        <strain evidence="1">CBS 122681</strain>
    </source>
</reference>
<dbReference type="AlphaFoldDB" id="A0A6A6T4X3"/>
<proteinExistence type="predicted"/>
<protein>
    <recommendedName>
        <fullName evidence="3">BTB domain-containing protein</fullName>
    </recommendedName>
</protein>
<gene>
    <name evidence="1" type="ORF">K491DRAFT_748567</name>
</gene>
<sequence length="261" mass="29851">MSRKRSFEEMTATGVKDEQGLDKCPGRVKLLDSVRAETTVLIKCPRTDASTVYYHLSKDMLRHSSGFFKEKLREDTITELEMGPVLDQIFELFLQWLFTRVYEELEASVSPLKITGRSTKDNWDLIPTHDGPLMSSQAKAAIGVIMLGHCLEAPRFQNHGIRRLYAAFSDPGSANKIHTATFYYIRNQFRAESIAPLLEDIVVRNWGDESIVEKDDLSWADEVRQGPRFRLKFVAAAGQSLEERRMKALQIEDYLVNETDD</sequence>